<gene>
    <name evidence="6" type="ORF">MNBD_ALPHA12-803</name>
</gene>
<dbReference type="InterPro" id="IPR000792">
    <property type="entry name" value="Tscrpt_reg_LuxR_C"/>
</dbReference>
<dbReference type="PROSITE" id="PS50112">
    <property type="entry name" value="PAS"/>
    <property type="match status" value="1"/>
</dbReference>
<dbReference type="SUPFAM" id="SSF46894">
    <property type="entry name" value="C-terminal effector domain of the bipartite response regulators"/>
    <property type="match status" value="1"/>
</dbReference>
<dbReference type="AlphaFoldDB" id="A0A3B0U245"/>
<dbReference type="PROSITE" id="PS00622">
    <property type="entry name" value="HTH_LUXR_1"/>
    <property type="match status" value="1"/>
</dbReference>
<dbReference type="InterPro" id="IPR035965">
    <property type="entry name" value="PAS-like_dom_sf"/>
</dbReference>
<dbReference type="PROSITE" id="PS50043">
    <property type="entry name" value="HTH_LUXR_2"/>
    <property type="match status" value="1"/>
</dbReference>
<keyword evidence="3" id="KW-0804">Transcription</keyword>
<accession>A0A3B0U245</accession>
<evidence type="ECO:0008006" key="7">
    <source>
        <dbReference type="Google" id="ProtNLM"/>
    </source>
</evidence>
<dbReference type="GO" id="GO:0003677">
    <property type="term" value="F:DNA binding"/>
    <property type="evidence" value="ECO:0007669"/>
    <property type="project" value="UniProtKB-KW"/>
</dbReference>
<dbReference type="NCBIfam" id="TIGR00229">
    <property type="entry name" value="sensory_box"/>
    <property type="match status" value="1"/>
</dbReference>
<dbReference type="Gene3D" id="1.10.10.10">
    <property type="entry name" value="Winged helix-like DNA-binding domain superfamily/Winged helix DNA-binding domain"/>
    <property type="match status" value="1"/>
</dbReference>
<sequence>MSDLKFSLSQIPAPMVFATHRIIRDCNERFAALFGYERDELLNKGFHLLYPKFSDFVLTGKMWRANFAGAQSYYDERIMLHRDRSRFWCQVHGSSEVYNDPFARAIYCFEPINRVVRRGEHGLSARQLQIITLVAQGKKNREISQEIGISVRTVEAHRARIMARVGVKNAAELVAWFQAK</sequence>
<evidence type="ECO:0000256" key="1">
    <source>
        <dbReference type="ARBA" id="ARBA00023015"/>
    </source>
</evidence>
<dbReference type="Pfam" id="PF00196">
    <property type="entry name" value="GerE"/>
    <property type="match status" value="1"/>
</dbReference>
<feature type="domain" description="PAS" evidence="5">
    <location>
        <begin position="27"/>
        <end position="52"/>
    </location>
</feature>
<organism evidence="6">
    <name type="scientific">hydrothermal vent metagenome</name>
    <dbReference type="NCBI Taxonomy" id="652676"/>
    <lineage>
        <taxon>unclassified sequences</taxon>
        <taxon>metagenomes</taxon>
        <taxon>ecological metagenomes</taxon>
    </lineage>
</organism>
<dbReference type="InterPro" id="IPR016032">
    <property type="entry name" value="Sig_transdc_resp-reg_C-effctor"/>
</dbReference>
<name>A0A3B0U245_9ZZZZ</name>
<proteinExistence type="predicted"/>
<reference evidence="6" key="1">
    <citation type="submission" date="2018-06" db="EMBL/GenBank/DDBJ databases">
        <authorList>
            <person name="Zhirakovskaya E."/>
        </authorList>
    </citation>
    <scope>NUCLEOTIDE SEQUENCE</scope>
</reference>
<evidence type="ECO:0000259" key="5">
    <source>
        <dbReference type="PROSITE" id="PS50112"/>
    </source>
</evidence>
<dbReference type="InterPro" id="IPR036388">
    <property type="entry name" value="WH-like_DNA-bd_sf"/>
</dbReference>
<dbReference type="EMBL" id="UOEO01000144">
    <property type="protein sequence ID" value="VAW20672.1"/>
    <property type="molecule type" value="Genomic_DNA"/>
</dbReference>
<keyword evidence="2" id="KW-0238">DNA-binding</keyword>
<dbReference type="InterPro" id="IPR000014">
    <property type="entry name" value="PAS"/>
</dbReference>
<dbReference type="CDD" id="cd06170">
    <property type="entry name" value="LuxR_C_like"/>
    <property type="match status" value="1"/>
</dbReference>
<dbReference type="PANTHER" id="PTHR44688:SF16">
    <property type="entry name" value="DNA-BINDING TRANSCRIPTIONAL ACTIVATOR DEVR_DOSR"/>
    <property type="match status" value="1"/>
</dbReference>
<evidence type="ECO:0000313" key="6">
    <source>
        <dbReference type="EMBL" id="VAW20672.1"/>
    </source>
</evidence>
<evidence type="ECO:0000256" key="3">
    <source>
        <dbReference type="ARBA" id="ARBA00023163"/>
    </source>
</evidence>
<dbReference type="CDD" id="cd00130">
    <property type="entry name" value="PAS"/>
    <property type="match status" value="1"/>
</dbReference>
<dbReference type="Pfam" id="PF13426">
    <property type="entry name" value="PAS_9"/>
    <property type="match status" value="1"/>
</dbReference>
<dbReference type="Gene3D" id="3.30.450.20">
    <property type="entry name" value="PAS domain"/>
    <property type="match status" value="1"/>
</dbReference>
<evidence type="ECO:0000256" key="2">
    <source>
        <dbReference type="ARBA" id="ARBA00023125"/>
    </source>
</evidence>
<dbReference type="PANTHER" id="PTHR44688">
    <property type="entry name" value="DNA-BINDING TRANSCRIPTIONAL ACTIVATOR DEVR_DOSR"/>
    <property type="match status" value="1"/>
</dbReference>
<protein>
    <recommendedName>
        <fullName evidence="7">LuxR family transcriptional regulator</fullName>
    </recommendedName>
</protein>
<feature type="domain" description="HTH luxR-type" evidence="4">
    <location>
        <begin position="116"/>
        <end position="180"/>
    </location>
</feature>
<keyword evidence="1" id="KW-0805">Transcription regulation</keyword>
<dbReference type="SUPFAM" id="SSF55785">
    <property type="entry name" value="PYP-like sensor domain (PAS domain)"/>
    <property type="match status" value="1"/>
</dbReference>
<dbReference type="GO" id="GO:0006355">
    <property type="term" value="P:regulation of DNA-templated transcription"/>
    <property type="evidence" value="ECO:0007669"/>
    <property type="project" value="InterPro"/>
</dbReference>
<evidence type="ECO:0000259" key="4">
    <source>
        <dbReference type="PROSITE" id="PS50043"/>
    </source>
</evidence>
<dbReference type="SMART" id="SM00421">
    <property type="entry name" value="HTH_LUXR"/>
    <property type="match status" value="1"/>
</dbReference>
<dbReference type="PRINTS" id="PR00038">
    <property type="entry name" value="HTHLUXR"/>
</dbReference>